<feature type="compositionally biased region" description="Polar residues" evidence="2">
    <location>
        <begin position="12"/>
        <end position="32"/>
    </location>
</feature>
<evidence type="ECO:0000256" key="1">
    <source>
        <dbReference type="ARBA" id="ARBA00025758"/>
    </source>
</evidence>
<gene>
    <name evidence="3" type="ORF">HJC23_013957</name>
</gene>
<dbReference type="Gene3D" id="1.20.58.1070">
    <property type="match status" value="1"/>
</dbReference>
<dbReference type="PANTHER" id="PTHR12794:SF0">
    <property type="entry name" value="GEM-ASSOCIATED PROTEIN 2"/>
    <property type="match status" value="1"/>
</dbReference>
<comment type="caution">
    <text evidence="3">The sequence shown here is derived from an EMBL/GenBank/DDBJ whole genome shotgun (WGS) entry which is preliminary data.</text>
</comment>
<dbReference type="Proteomes" id="UP001516023">
    <property type="component" value="Unassembled WGS sequence"/>
</dbReference>
<dbReference type="AlphaFoldDB" id="A0ABD3Q209"/>
<dbReference type="PANTHER" id="PTHR12794">
    <property type="entry name" value="GEMIN2"/>
    <property type="match status" value="1"/>
</dbReference>
<protein>
    <recommendedName>
        <fullName evidence="5">Gem-associated protein 2</fullName>
    </recommendedName>
</protein>
<reference evidence="3 4" key="1">
    <citation type="journal article" date="2020" name="G3 (Bethesda)">
        <title>Improved Reference Genome for Cyclotella cryptica CCMP332, a Model for Cell Wall Morphogenesis, Salinity Adaptation, and Lipid Production in Diatoms (Bacillariophyta).</title>
        <authorList>
            <person name="Roberts W.R."/>
            <person name="Downey K.M."/>
            <person name="Ruck E.C."/>
            <person name="Traller J.C."/>
            <person name="Alverson A.J."/>
        </authorList>
    </citation>
    <scope>NUCLEOTIDE SEQUENCE [LARGE SCALE GENOMIC DNA]</scope>
    <source>
        <strain evidence="3 4">CCMP332</strain>
    </source>
</reference>
<feature type="compositionally biased region" description="Polar residues" evidence="2">
    <location>
        <begin position="273"/>
        <end position="289"/>
    </location>
</feature>
<evidence type="ECO:0008006" key="5">
    <source>
        <dbReference type="Google" id="ProtNLM"/>
    </source>
</evidence>
<feature type="region of interest" description="Disordered" evidence="2">
    <location>
        <begin position="1"/>
        <end position="33"/>
    </location>
</feature>
<evidence type="ECO:0000313" key="4">
    <source>
        <dbReference type="Proteomes" id="UP001516023"/>
    </source>
</evidence>
<accession>A0ABD3Q209</accession>
<keyword evidence="4" id="KW-1185">Reference proteome</keyword>
<proteinExistence type="inferred from homology"/>
<name>A0ABD3Q209_9STRA</name>
<organism evidence="3 4">
    <name type="scientific">Cyclotella cryptica</name>
    <dbReference type="NCBI Taxonomy" id="29204"/>
    <lineage>
        <taxon>Eukaryota</taxon>
        <taxon>Sar</taxon>
        <taxon>Stramenopiles</taxon>
        <taxon>Ochrophyta</taxon>
        <taxon>Bacillariophyta</taxon>
        <taxon>Coscinodiscophyceae</taxon>
        <taxon>Thalassiosirophycidae</taxon>
        <taxon>Stephanodiscales</taxon>
        <taxon>Stephanodiscaceae</taxon>
        <taxon>Cyclotella</taxon>
    </lineage>
</organism>
<feature type="region of interest" description="Disordered" evidence="2">
    <location>
        <begin position="265"/>
        <end position="292"/>
    </location>
</feature>
<dbReference type="InterPro" id="IPR035426">
    <property type="entry name" value="Gemin2/Brr1"/>
</dbReference>
<comment type="similarity">
    <text evidence="1">Belongs to the gemin-2 family.</text>
</comment>
<evidence type="ECO:0000256" key="2">
    <source>
        <dbReference type="SAM" id="MobiDB-lite"/>
    </source>
</evidence>
<sequence length="466" mass="52717">MEGDSDAKANSMPPTENTHQEVNMSASGSLQVSEKHDNIKEVAFDNNAAYKNKRKRDIPEAITDKLCGKDMLNEFTTIEDLASIDASTYMAWVSRQSNSLPNVFIANETESKIEPRVKAMRREEPIDGSAATVQVLFSKQMGIFPPRTARHLPPMDTNIADKSNDNENKGHSSMNKVLCTCSQWISATISNFSELRSHIEQIQSQMIEQHRQHQRDIVVPRMKDRAAWHVFCLGKEEAYGNAGGYFEESYEEIKEEYAAEIDEHDVNEESDGEVNTSSPDVARQSQSHKVNVDTDQELKTKDGIYDPQLVPPNGYPPTLSLLLQFDQVLTRFLFHHHIHFFCEWKFPLTHNRAAWIYALLARMEKPWHREECSAVRRLLRECCARRWELVLPEKRSAASASLISGLNKNIEDSNNATAMQGGDMKVWESLALLNTLIAVTGLYYEQGSFAGGDSKYALFEVPLEGA</sequence>
<evidence type="ECO:0000313" key="3">
    <source>
        <dbReference type="EMBL" id="KAL3794484.1"/>
    </source>
</evidence>
<dbReference type="Pfam" id="PF04938">
    <property type="entry name" value="SIP1"/>
    <property type="match status" value="1"/>
</dbReference>
<dbReference type="EMBL" id="JABMIG020000080">
    <property type="protein sequence ID" value="KAL3794484.1"/>
    <property type="molecule type" value="Genomic_DNA"/>
</dbReference>